<organism evidence="3 4">
    <name type="scientific">Pseudomonas taiwanensis</name>
    <dbReference type="NCBI Taxonomy" id="470150"/>
    <lineage>
        <taxon>Bacteria</taxon>
        <taxon>Pseudomonadati</taxon>
        <taxon>Pseudomonadota</taxon>
        <taxon>Gammaproteobacteria</taxon>
        <taxon>Pseudomonadales</taxon>
        <taxon>Pseudomonadaceae</taxon>
        <taxon>Pseudomonas</taxon>
    </lineage>
</organism>
<dbReference type="Proteomes" id="UP000628086">
    <property type="component" value="Unassembled WGS sequence"/>
</dbReference>
<keyword evidence="4" id="KW-1185">Reference proteome</keyword>
<feature type="domain" description="AMP-dependent synthetase/ligase" evidence="1">
    <location>
        <begin position="516"/>
        <end position="629"/>
    </location>
</feature>
<dbReference type="Gene3D" id="3.30.559.10">
    <property type="entry name" value="Chloramphenicol acetyltransferase-like domain"/>
    <property type="match status" value="1"/>
</dbReference>
<dbReference type="Pfam" id="PF00668">
    <property type="entry name" value="Condensation"/>
    <property type="match status" value="1"/>
</dbReference>
<dbReference type="PANTHER" id="PTHR45398">
    <property type="match status" value="1"/>
</dbReference>
<dbReference type="EMBL" id="JABWRS010000046">
    <property type="protein sequence ID" value="MBC3478927.1"/>
    <property type="molecule type" value="Genomic_DNA"/>
</dbReference>
<gene>
    <name evidence="3" type="ORF">HU747_25440</name>
</gene>
<evidence type="ECO:0000313" key="4">
    <source>
        <dbReference type="Proteomes" id="UP000628086"/>
    </source>
</evidence>
<evidence type="ECO:0000259" key="1">
    <source>
        <dbReference type="Pfam" id="PF00501"/>
    </source>
</evidence>
<protein>
    <submittedName>
        <fullName evidence="3">AMP-binding protein</fullName>
    </submittedName>
</protein>
<evidence type="ECO:0000313" key="3">
    <source>
        <dbReference type="EMBL" id="MBC3478927.1"/>
    </source>
</evidence>
<dbReference type="InterPro" id="IPR001242">
    <property type="entry name" value="Condensation_dom"/>
</dbReference>
<reference evidence="3 4" key="1">
    <citation type="journal article" date="2020" name="Microorganisms">
        <title>Reliable Identification of Environmental Pseudomonas Isolates Using the rpoD Gene.</title>
        <authorList>
            <consortium name="The Broad Institute Genome Sequencing Platform"/>
            <person name="Girard L."/>
            <person name="Lood C."/>
            <person name="Rokni-Zadeh H."/>
            <person name="van Noort V."/>
            <person name="Lavigne R."/>
            <person name="De Mot R."/>
        </authorList>
    </citation>
    <scope>NUCLEOTIDE SEQUENCE [LARGE SCALE GENOMIC DNA]</scope>
    <source>
        <strain evidence="3 4">RW7P2</strain>
    </source>
</reference>
<dbReference type="Gene3D" id="3.40.50.980">
    <property type="match status" value="2"/>
</dbReference>
<feature type="domain" description="Condensation" evidence="2">
    <location>
        <begin position="49"/>
        <end position="492"/>
    </location>
</feature>
<dbReference type="CDD" id="cd19531">
    <property type="entry name" value="LCL_NRPS-like"/>
    <property type="match status" value="1"/>
</dbReference>
<dbReference type="Pfam" id="PF00501">
    <property type="entry name" value="AMP-binding"/>
    <property type="match status" value="1"/>
</dbReference>
<dbReference type="InterPro" id="IPR000873">
    <property type="entry name" value="AMP-dep_synth/lig_dom"/>
</dbReference>
<evidence type="ECO:0000259" key="2">
    <source>
        <dbReference type="Pfam" id="PF00668"/>
    </source>
</evidence>
<name>A0ABR6VH68_9PSED</name>
<dbReference type="SUPFAM" id="SSF52777">
    <property type="entry name" value="CoA-dependent acyltransferases"/>
    <property type="match status" value="2"/>
</dbReference>
<feature type="non-terminal residue" evidence="3">
    <location>
        <position position="653"/>
    </location>
</feature>
<dbReference type="RefSeq" id="WP_186599210.1">
    <property type="nucleotide sequence ID" value="NZ_JABWRS010000046.1"/>
</dbReference>
<comment type="caution">
    <text evidence="3">The sequence shown here is derived from an EMBL/GenBank/DDBJ whole genome shotgun (WGS) entry which is preliminary data.</text>
</comment>
<dbReference type="SUPFAM" id="SSF56801">
    <property type="entry name" value="Acetyl-CoA synthetase-like"/>
    <property type="match status" value="1"/>
</dbReference>
<dbReference type="PANTHER" id="PTHR45398:SF1">
    <property type="entry name" value="ENZYME, PUTATIVE (JCVI)-RELATED"/>
    <property type="match status" value="1"/>
</dbReference>
<accession>A0ABR6VH68</accession>
<dbReference type="InterPro" id="IPR023213">
    <property type="entry name" value="CAT-like_dom_sf"/>
</dbReference>
<sequence>MPEHKQDRTEELVARLRNLDGERRRQLFAKLAQAGVNVARLPIVPALEQGPQPLSYAQQRQHFLWQLEPTGSAYNIPAVLRLHGALDRAALQAGLDDLVRHQGSLRTRFIEHQGQVCQVIDEALRLTLVVDELGANEDTESAIKAYAEHCTGQPFDLMQGPLARINLLRVGSDDHVLVLALHHSIADGWSVNVLVEQWLACYASRLHGQSAPLDDVPIQYADYAAWQRQWLESGEGDRQLAYWKGHLGEAPEVLTLPSDRPRPTQASHQGAVLDLNVAPALLDGLKALAQRQDVSLFMLLLASFQLLLHRYSGQADILVGVPVANRNRMETERLIGFFVNTQVMKARIDGLQPFTALLAQVREAAQQAQAHQDLPFEQLVQALQPQRSMSHSPLFQVMFNHQLEGAGQRLAVPGLKVRQVTRDERSAQFDLSLDTVESPTGLVASLTYATDLFDRCSAERLLGHWHNLLQGIVANPCERVQALPLCDASELQQWVQGINAPVVDYPSDTCVHNLIEAQAQNTPDAVALVFGDRQLSYRELDQQANQLAHRLIEHGVGPDVLVGICMERSVEMVVSLLAVLKAGGAYVPLDPEYPRERLAYMVEDSGIALLLTQSHLRAQLPVPTSMRVLNVDEQDYLACSTEATGVQPQPENL</sequence>
<dbReference type="Gene3D" id="3.30.559.30">
    <property type="entry name" value="Nonribosomal peptide synthetase, condensation domain"/>
    <property type="match status" value="1"/>
</dbReference>
<proteinExistence type="predicted"/>